<comment type="catalytic activity">
    <reaction evidence="15 17 19">
        <text>(6S)-NADHX + ADP = AMP + phosphate + NADH + H(+)</text>
        <dbReference type="Rhea" id="RHEA:32223"/>
        <dbReference type="ChEBI" id="CHEBI:15378"/>
        <dbReference type="ChEBI" id="CHEBI:43474"/>
        <dbReference type="ChEBI" id="CHEBI:57945"/>
        <dbReference type="ChEBI" id="CHEBI:64074"/>
        <dbReference type="ChEBI" id="CHEBI:456215"/>
        <dbReference type="ChEBI" id="CHEBI:456216"/>
        <dbReference type="EC" id="4.2.1.136"/>
    </reaction>
</comment>
<keyword evidence="10 17" id="KW-0520">NAD</keyword>
<dbReference type="InterPro" id="IPR029056">
    <property type="entry name" value="Ribokinase-like"/>
</dbReference>
<comment type="cofactor">
    <cofactor evidence="17">
        <name>Mg(2+)</name>
        <dbReference type="ChEBI" id="CHEBI:18420"/>
    </cofactor>
</comment>
<dbReference type="RefSeq" id="WP_134117218.1">
    <property type="nucleotide sequence ID" value="NZ_SOEG01000017.1"/>
</dbReference>
<comment type="similarity">
    <text evidence="4 19">In the C-terminal section; belongs to the NnrD/CARKD family.</text>
</comment>
<name>A0A4R8GXK1_9FIRM</name>
<evidence type="ECO:0000256" key="2">
    <source>
        <dbReference type="ARBA" id="ARBA00000909"/>
    </source>
</evidence>
<gene>
    <name evidence="17" type="primary">nnrD</name>
    <name evidence="18" type="synonym">nnrE</name>
    <name evidence="23" type="ORF">C7959_11725</name>
</gene>
<dbReference type="HAMAP" id="MF_01965">
    <property type="entry name" value="NADHX_dehydratase"/>
    <property type="match status" value="1"/>
</dbReference>
<dbReference type="AlphaFoldDB" id="A0A4R8GXK1"/>
<accession>A0A4R8GXK1</accession>
<keyword evidence="11 18" id="KW-0413">Isomerase</keyword>
<comment type="caution">
    <text evidence="23">The sequence shown here is derived from an EMBL/GenBank/DDBJ whole genome shotgun (WGS) entry which is preliminary data.</text>
</comment>
<feature type="binding site" evidence="17">
    <location>
        <position position="456"/>
    </location>
    <ligand>
        <name>(6S)-NADPHX</name>
        <dbReference type="ChEBI" id="CHEBI:64076"/>
    </ligand>
</feature>
<organism evidence="23 24">
    <name type="scientific">Orenia marismortui</name>
    <dbReference type="NCBI Taxonomy" id="46469"/>
    <lineage>
        <taxon>Bacteria</taxon>
        <taxon>Bacillati</taxon>
        <taxon>Bacillota</taxon>
        <taxon>Clostridia</taxon>
        <taxon>Halanaerobiales</taxon>
        <taxon>Halobacteroidaceae</taxon>
        <taxon>Orenia</taxon>
    </lineage>
</organism>
<evidence type="ECO:0000256" key="13">
    <source>
        <dbReference type="ARBA" id="ARBA00023268"/>
    </source>
</evidence>
<comment type="subunit">
    <text evidence="17">Homotetramer.</text>
</comment>
<evidence type="ECO:0000313" key="24">
    <source>
        <dbReference type="Proteomes" id="UP000295832"/>
    </source>
</evidence>
<feature type="binding site" evidence="17">
    <location>
        <position position="268"/>
    </location>
    <ligand>
        <name>(6S)-NADPHX</name>
        <dbReference type="ChEBI" id="CHEBI:64076"/>
    </ligand>
</feature>
<evidence type="ECO:0000256" key="7">
    <source>
        <dbReference type="ARBA" id="ARBA00022840"/>
    </source>
</evidence>
<feature type="binding site" evidence="17">
    <location>
        <position position="339"/>
    </location>
    <ligand>
        <name>(6S)-NADPHX</name>
        <dbReference type="ChEBI" id="CHEBI:64076"/>
    </ligand>
</feature>
<dbReference type="Proteomes" id="UP000295832">
    <property type="component" value="Unassembled WGS sequence"/>
</dbReference>
<dbReference type="SUPFAM" id="SSF64153">
    <property type="entry name" value="YjeF N-terminal domain-like"/>
    <property type="match status" value="1"/>
</dbReference>
<evidence type="ECO:0000256" key="14">
    <source>
        <dbReference type="ARBA" id="ARBA00025153"/>
    </source>
</evidence>
<evidence type="ECO:0000256" key="3">
    <source>
        <dbReference type="ARBA" id="ARBA00006001"/>
    </source>
</evidence>
<feature type="binding site" evidence="18">
    <location>
        <begin position="61"/>
        <end position="65"/>
    </location>
    <ligand>
        <name>(6S)-NADPHX</name>
        <dbReference type="ChEBI" id="CHEBI:64076"/>
    </ligand>
</feature>
<feature type="domain" description="YjeF C-terminal" evidence="21">
    <location>
        <begin position="233"/>
        <end position="516"/>
    </location>
</feature>
<comment type="cofactor">
    <cofactor evidence="18 19">
        <name>K(+)</name>
        <dbReference type="ChEBI" id="CHEBI:29103"/>
    </cofactor>
    <text evidence="18 19">Binds 1 potassium ion per subunit.</text>
</comment>
<dbReference type="NCBIfam" id="TIGR00196">
    <property type="entry name" value="yjeF_cterm"/>
    <property type="match status" value="1"/>
</dbReference>
<keyword evidence="12 17" id="KW-0456">Lyase</keyword>
<dbReference type="EC" id="4.2.1.136" evidence="19"/>
<comment type="similarity">
    <text evidence="3 19">In the N-terminal section; belongs to the NnrE/AIBP family.</text>
</comment>
<dbReference type="PROSITE" id="PS51385">
    <property type="entry name" value="YJEF_N"/>
    <property type="match status" value="1"/>
</dbReference>
<proteinExistence type="inferred from homology"/>
<evidence type="ECO:0000256" key="11">
    <source>
        <dbReference type="ARBA" id="ARBA00023235"/>
    </source>
</evidence>
<dbReference type="Gene3D" id="3.40.1190.20">
    <property type="match status" value="1"/>
</dbReference>
<evidence type="ECO:0000256" key="8">
    <source>
        <dbReference type="ARBA" id="ARBA00022857"/>
    </source>
</evidence>
<keyword evidence="5 18" id="KW-0479">Metal-binding</keyword>
<evidence type="ECO:0000256" key="4">
    <source>
        <dbReference type="ARBA" id="ARBA00009524"/>
    </source>
</evidence>
<feature type="binding site" evidence="18">
    <location>
        <position position="169"/>
    </location>
    <ligand>
        <name>K(+)</name>
        <dbReference type="ChEBI" id="CHEBI:29103"/>
    </ligand>
</feature>
<comment type="similarity">
    <text evidence="18">Belongs to the NnrE/AIBP family.</text>
</comment>
<feature type="binding site" evidence="17">
    <location>
        <begin position="426"/>
        <end position="430"/>
    </location>
    <ligand>
        <name>AMP</name>
        <dbReference type="ChEBI" id="CHEBI:456215"/>
    </ligand>
</feature>
<keyword evidence="13" id="KW-0511">Multifunctional enzyme</keyword>
<dbReference type="STRING" id="926561.GCA_000379025_02133"/>
<evidence type="ECO:0000259" key="20">
    <source>
        <dbReference type="PROSITE" id="PS50206"/>
    </source>
</evidence>
<dbReference type="PROSITE" id="PS51383">
    <property type="entry name" value="YJEF_C_3"/>
    <property type="match status" value="1"/>
</dbReference>
<dbReference type="Pfam" id="PF01256">
    <property type="entry name" value="Carb_kinase"/>
    <property type="match status" value="1"/>
</dbReference>
<feature type="binding site" evidence="18">
    <location>
        <position position="133"/>
    </location>
    <ligand>
        <name>K(+)</name>
        <dbReference type="ChEBI" id="CHEBI:29103"/>
    </ligand>
</feature>
<evidence type="ECO:0000256" key="10">
    <source>
        <dbReference type="ARBA" id="ARBA00023027"/>
    </source>
</evidence>
<dbReference type="InterPro" id="IPR004443">
    <property type="entry name" value="YjeF_N_dom"/>
</dbReference>
<dbReference type="GO" id="GO:0052855">
    <property type="term" value="F:ADP-dependent NAD(P)H-hydrate dehydratase activity"/>
    <property type="evidence" value="ECO:0007669"/>
    <property type="project" value="UniProtKB-UniRule"/>
</dbReference>
<dbReference type="EC" id="5.1.99.6" evidence="19"/>
<evidence type="ECO:0000256" key="6">
    <source>
        <dbReference type="ARBA" id="ARBA00022741"/>
    </source>
</evidence>
<comment type="catalytic activity">
    <reaction evidence="2 18 19">
        <text>(6R)-NADPHX = (6S)-NADPHX</text>
        <dbReference type="Rhea" id="RHEA:32227"/>
        <dbReference type="ChEBI" id="CHEBI:64076"/>
        <dbReference type="ChEBI" id="CHEBI:64077"/>
        <dbReference type="EC" id="5.1.99.6"/>
    </reaction>
</comment>
<dbReference type="Pfam" id="PF03853">
    <property type="entry name" value="YjeF_N"/>
    <property type="match status" value="1"/>
</dbReference>
<comment type="function">
    <text evidence="18">Catalyzes the epimerization of the S- and R-forms of NAD(P)HX, a damaged form of NAD(P)H that is a result of enzymatic or heat-dependent hydration. This is a prerequisite for the S-specific NAD(P)H-hydrate dehydratase to allow the repair of both epimers of NAD(P)HX.</text>
</comment>
<evidence type="ECO:0000256" key="16">
    <source>
        <dbReference type="ARBA" id="ARBA00049209"/>
    </source>
</evidence>
<comment type="function">
    <text evidence="17">Catalyzes the dehydration of the S-form of NAD(P)HX at the expense of ADP, which is converted to AMP. Together with NAD(P)HX epimerase, which catalyzes the epimerization of the S- and R-forms, the enzyme allows the repair of both epimers of NAD(P)HX, a damaged form of NAD(P)H that is a result of enzymatic or heat-dependent hydration.</text>
</comment>
<evidence type="ECO:0000256" key="17">
    <source>
        <dbReference type="HAMAP-Rule" id="MF_01965"/>
    </source>
</evidence>
<dbReference type="GO" id="GO:0046496">
    <property type="term" value="P:nicotinamide nucleotide metabolic process"/>
    <property type="evidence" value="ECO:0007669"/>
    <property type="project" value="UniProtKB-UniRule"/>
</dbReference>
<dbReference type="NCBIfam" id="TIGR00197">
    <property type="entry name" value="yjeF_nterm"/>
    <property type="match status" value="1"/>
</dbReference>
<feature type="binding site" evidence="18">
    <location>
        <begin position="137"/>
        <end position="143"/>
    </location>
    <ligand>
        <name>(6S)-NADPHX</name>
        <dbReference type="ChEBI" id="CHEBI:64076"/>
    </ligand>
</feature>
<dbReference type="PROSITE" id="PS50206">
    <property type="entry name" value="RHODANESE_3"/>
    <property type="match status" value="1"/>
</dbReference>
<feature type="binding site" evidence="17">
    <location>
        <position position="389"/>
    </location>
    <ligand>
        <name>(6S)-NADPHX</name>
        <dbReference type="ChEBI" id="CHEBI:64076"/>
    </ligand>
</feature>
<evidence type="ECO:0000256" key="19">
    <source>
        <dbReference type="PIRNR" id="PIRNR017184"/>
    </source>
</evidence>
<dbReference type="PANTHER" id="PTHR12592:SF0">
    <property type="entry name" value="ATP-DEPENDENT (S)-NAD(P)H-HYDRATE DEHYDRATASE"/>
    <property type="match status" value="1"/>
</dbReference>
<evidence type="ECO:0000256" key="1">
    <source>
        <dbReference type="ARBA" id="ARBA00000013"/>
    </source>
</evidence>
<dbReference type="PROSITE" id="PS01050">
    <property type="entry name" value="YJEF_C_2"/>
    <property type="match status" value="1"/>
</dbReference>
<evidence type="ECO:0000256" key="18">
    <source>
        <dbReference type="HAMAP-Rule" id="MF_01966"/>
    </source>
</evidence>
<comment type="catalytic activity">
    <reaction evidence="16 17 19">
        <text>(6S)-NADPHX + ADP = AMP + phosphate + NADPH + H(+)</text>
        <dbReference type="Rhea" id="RHEA:32235"/>
        <dbReference type="ChEBI" id="CHEBI:15378"/>
        <dbReference type="ChEBI" id="CHEBI:43474"/>
        <dbReference type="ChEBI" id="CHEBI:57783"/>
        <dbReference type="ChEBI" id="CHEBI:64076"/>
        <dbReference type="ChEBI" id="CHEBI:456215"/>
        <dbReference type="ChEBI" id="CHEBI:456216"/>
        <dbReference type="EC" id="4.2.1.136"/>
    </reaction>
</comment>
<comment type="catalytic activity">
    <reaction evidence="1 18 19">
        <text>(6R)-NADHX = (6S)-NADHX</text>
        <dbReference type="Rhea" id="RHEA:32215"/>
        <dbReference type="ChEBI" id="CHEBI:64074"/>
        <dbReference type="ChEBI" id="CHEBI:64075"/>
        <dbReference type="EC" id="5.1.99.6"/>
    </reaction>
</comment>
<evidence type="ECO:0000256" key="12">
    <source>
        <dbReference type="ARBA" id="ARBA00023239"/>
    </source>
</evidence>
<dbReference type="GO" id="GO:0005524">
    <property type="term" value="F:ATP binding"/>
    <property type="evidence" value="ECO:0007669"/>
    <property type="project" value="UniProtKB-UniRule"/>
</dbReference>
<dbReference type="FunFam" id="3.40.50.10260:FF:000003">
    <property type="entry name" value="Multifunctional fusion protein"/>
    <property type="match status" value="1"/>
</dbReference>
<protein>
    <recommendedName>
        <fullName evidence="19">Bifunctional NAD(P)H-hydrate repair enzyme</fullName>
    </recommendedName>
    <alternativeName>
        <fullName evidence="19">Nicotinamide nucleotide repair protein</fullName>
    </alternativeName>
    <domain>
        <recommendedName>
            <fullName evidence="19">ADP-dependent (S)-NAD(P)H-hydrate dehydratase</fullName>
            <ecNumber evidence="19">4.2.1.136</ecNumber>
        </recommendedName>
        <alternativeName>
            <fullName evidence="19">ADP-dependent NAD(P)HX dehydratase</fullName>
        </alternativeName>
    </domain>
    <domain>
        <recommendedName>
            <fullName evidence="19">NAD(P)H-hydrate epimerase</fullName>
            <ecNumber evidence="19">5.1.99.6</ecNumber>
        </recommendedName>
    </domain>
</protein>
<dbReference type="GO" id="GO:0110051">
    <property type="term" value="P:metabolite repair"/>
    <property type="evidence" value="ECO:0007669"/>
    <property type="project" value="TreeGrafter"/>
</dbReference>
<feature type="domain" description="Rhodanese" evidence="20">
    <location>
        <begin position="42"/>
        <end position="90"/>
    </location>
</feature>
<dbReference type="PIRSF" id="PIRSF017184">
    <property type="entry name" value="Nnr"/>
    <property type="match status" value="1"/>
</dbReference>
<feature type="domain" description="YjeF N-terminal" evidence="22">
    <location>
        <begin position="11"/>
        <end position="223"/>
    </location>
</feature>
<evidence type="ECO:0000259" key="22">
    <source>
        <dbReference type="PROSITE" id="PS51385"/>
    </source>
</evidence>
<feature type="binding site" evidence="18">
    <location>
        <position position="166"/>
    </location>
    <ligand>
        <name>(6S)-NADPHX</name>
        <dbReference type="ChEBI" id="CHEBI:64076"/>
    </ligand>
</feature>
<comment type="function">
    <text evidence="14 19">Bifunctional enzyme that catalyzes the epimerization of the S- and R-forms of NAD(P)HX and the dehydration of the S-form of NAD(P)HX at the expense of ADP, which is converted to AMP. This allows the repair of both epimers of NAD(P)HX, a damaged form of NAD(P)H that is a result of enzymatic or heat-dependent hydration.</text>
</comment>
<keyword evidence="8 17" id="KW-0521">NADP</keyword>
<evidence type="ECO:0000313" key="23">
    <source>
        <dbReference type="EMBL" id="TDX50947.1"/>
    </source>
</evidence>
<dbReference type="Gene3D" id="3.40.50.10260">
    <property type="entry name" value="YjeF N-terminal domain"/>
    <property type="match status" value="1"/>
</dbReference>
<evidence type="ECO:0000259" key="21">
    <source>
        <dbReference type="PROSITE" id="PS51383"/>
    </source>
</evidence>
<keyword evidence="6 17" id="KW-0547">Nucleotide-binding</keyword>
<feature type="binding site" evidence="18">
    <location>
        <position position="62"/>
    </location>
    <ligand>
        <name>K(+)</name>
        <dbReference type="ChEBI" id="CHEBI:29103"/>
    </ligand>
</feature>
<dbReference type="InterPro" id="IPR036652">
    <property type="entry name" value="YjeF_N_dom_sf"/>
</dbReference>
<comment type="similarity">
    <text evidence="17">Belongs to the NnrD/CARKD family.</text>
</comment>
<keyword evidence="7 17" id="KW-0067">ATP-binding</keyword>
<evidence type="ECO:0000256" key="15">
    <source>
        <dbReference type="ARBA" id="ARBA00048238"/>
    </source>
</evidence>
<dbReference type="CDD" id="cd01171">
    <property type="entry name" value="YXKO-related"/>
    <property type="match status" value="1"/>
</dbReference>
<dbReference type="GO" id="GO:0052856">
    <property type="term" value="F:NAD(P)HX epimerase activity"/>
    <property type="evidence" value="ECO:0007669"/>
    <property type="project" value="UniProtKB-UniRule"/>
</dbReference>
<dbReference type="InterPro" id="IPR001763">
    <property type="entry name" value="Rhodanese-like_dom"/>
</dbReference>
<dbReference type="PANTHER" id="PTHR12592">
    <property type="entry name" value="ATP-DEPENDENT (S)-NAD(P)H-HYDRATE DEHYDRATASE FAMILY MEMBER"/>
    <property type="match status" value="1"/>
</dbReference>
<evidence type="ECO:0000256" key="9">
    <source>
        <dbReference type="ARBA" id="ARBA00022958"/>
    </source>
</evidence>
<dbReference type="HAMAP" id="MF_01966">
    <property type="entry name" value="NADHX_epimerase"/>
    <property type="match status" value="1"/>
</dbReference>
<reference evidence="23 24" key="1">
    <citation type="submission" date="2019-03" db="EMBL/GenBank/DDBJ databases">
        <title>Subsurface microbial communities from deep shales in Ohio and West Virginia, USA.</title>
        <authorList>
            <person name="Wrighton K."/>
        </authorList>
    </citation>
    <scope>NUCLEOTIDE SEQUENCE [LARGE SCALE GENOMIC DNA]</scope>
    <source>
        <strain evidence="23 24">MSL 6dP</strain>
    </source>
</reference>
<dbReference type="InterPro" id="IPR017953">
    <property type="entry name" value="Carbohydrate_kinase_pred_CS"/>
</dbReference>
<evidence type="ECO:0000256" key="5">
    <source>
        <dbReference type="ARBA" id="ARBA00022723"/>
    </source>
</evidence>
<dbReference type="InterPro" id="IPR030677">
    <property type="entry name" value="Nnr"/>
</dbReference>
<feature type="binding site" evidence="17">
    <location>
        <position position="455"/>
    </location>
    <ligand>
        <name>AMP</name>
        <dbReference type="ChEBI" id="CHEBI:456215"/>
    </ligand>
</feature>
<sequence length="520" mass="55938">MKIKLVTADQMKEIDRYSIEEIGIPGIVLMERAALEVKKVAEDYLSDLKKSKVIVLVGTGNNGGDGLAVARMLQEAGYNVEVFIVGEKVKVTDDAKVNLNILEKLKIEVKEIVMVEELLDLKTRLDSSDLIIDALLGTGIKGKLRGIYPEVISIVNKSNLPVISIDIPSGVEADTGRVEDIAIQAKETITFALPKLGTILYPGAEYVGKLKIVDIGIPHQVIKQQNIDISLITDKLINDLLPTREKDSHKGTYGRLLLVAGSTGMTGAATLSAQASLKIGAGLVTVAIPKSLNSILENKLTEAMTYPLSETEFGTLAIAALEEIEKLIDNRDVLAIGPGLTARDEIDYIVTSLLKKTDKTLVIDADGLNVINNLEILKEREGSTILTPHPGEMSRLVNKSIKYIKKNSIKIAKEFSQEYGVVLLLKGARTIIATPKGNIYINPTGNSGMATGGSGDVLTGLIAGLLAQKNVDVRAATIIATYLHGLAGDLAVEDLTEYSLLPSNLIDYLPQALKVVTSDK</sequence>
<dbReference type="GO" id="GO:0046872">
    <property type="term" value="F:metal ion binding"/>
    <property type="evidence" value="ECO:0007669"/>
    <property type="project" value="UniProtKB-UniRule"/>
</dbReference>
<dbReference type="SUPFAM" id="SSF53613">
    <property type="entry name" value="Ribokinase-like"/>
    <property type="match status" value="1"/>
</dbReference>
<keyword evidence="9 18" id="KW-0630">Potassium</keyword>
<keyword evidence="24" id="KW-1185">Reference proteome</keyword>
<dbReference type="InterPro" id="IPR000631">
    <property type="entry name" value="CARKD"/>
</dbReference>
<feature type="binding site" evidence="18">
    <location>
        <position position="148"/>
    </location>
    <ligand>
        <name>(6S)-NADPHX</name>
        <dbReference type="ChEBI" id="CHEBI:64076"/>
    </ligand>
</feature>
<dbReference type="EMBL" id="SOEG01000017">
    <property type="protein sequence ID" value="TDX50947.1"/>
    <property type="molecule type" value="Genomic_DNA"/>
</dbReference>